<dbReference type="InterPro" id="IPR001128">
    <property type="entry name" value="Cyt_P450"/>
</dbReference>
<keyword evidence="7 8" id="KW-0503">Monooxygenase</keyword>
<dbReference type="PROSITE" id="PS00086">
    <property type="entry name" value="CYTOCHROME_P450"/>
    <property type="match status" value="1"/>
</dbReference>
<keyword evidence="9" id="KW-1133">Transmembrane helix</keyword>
<name>A0ABM0WFE5_CAMSA</name>
<evidence type="ECO:0000256" key="7">
    <source>
        <dbReference type="ARBA" id="ARBA00023033"/>
    </source>
</evidence>
<evidence type="ECO:0000256" key="6">
    <source>
        <dbReference type="ARBA" id="ARBA00023004"/>
    </source>
</evidence>
<dbReference type="Pfam" id="PF00067">
    <property type="entry name" value="p450"/>
    <property type="match status" value="1"/>
</dbReference>
<dbReference type="PRINTS" id="PR00463">
    <property type="entry name" value="EP450I"/>
</dbReference>
<evidence type="ECO:0000256" key="4">
    <source>
        <dbReference type="ARBA" id="ARBA00022723"/>
    </source>
</evidence>
<dbReference type="InterPro" id="IPR017972">
    <property type="entry name" value="Cyt_P450_CS"/>
</dbReference>
<evidence type="ECO:0000313" key="11">
    <source>
        <dbReference type="RefSeq" id="XP_010470317.1"/>
    </source>
</evidence>
<dbReference type="InterPro" id="IPR002401">
    <property type="entry name" value="Cyt_P450_E_grp-I"/>
</dbReference>
<dbReference type="CDD" id="cd11064">
    <property type="entry name" value="CYP86A"/>
    <property type="match status" value="1"/>
</dbReference>
<dbReference type="PANTHER" id="PTHR24296">
    <property type="entry name" value="CYTOCHROME P450"/>
    <property type="match status" value="1"/>
</dbReference>
<protein>
    <submittedName>
        <fullName evidence="11">Alkane hydroxylase MAH1-like</fullName>
    </submittedName>
</protein>
<keyword evidence="6 8" id="KW-0408">Iron</keyword>
<reference evidence="10" key="1">
    <citation type="journal article" date="2014" name="Nat. Commun.">
        <title>The emerging biofuel crop Camelina sativa retains a highly undifferentiated hexaploid genome structure.</title>
        <authorList>
            <person name="Kagale S."/>
            <person name="Koh C."/>
            <person name="Nixon J."/>
            <person name="Bollina V."/>
            <person name="Clarke W.E."/>
            <person name="Tuteja R."/>
            <person name="Spillane C."/>
            <person name="Robinson S.J."/>
            <person name="Links M.G."/>
            <person name="Clarke C."/>
            <person name="Higgins E.E."/>
            <person name="Huebert T."/>
            <person name="Sharpe A.G."/>
            <person name="Parkin I.A."/>
        </authorList>
    </citation>
    <scope>NUCLEOTIDE SEQUENCE [LARGE SCALE GENOMIC DNA]</scope>
    <source>
        <strain evidence="10">cv. DH55</strain>
    </source>
</reference>
<evidence type="ECO:0000256" key="2">
    <source>
        <dbReference type="ARBA" id="ARBA00010617"/>
    </source>
</evidence>
<evidence type="ECO:0000256" key="9">
    <source>
        <dbReference type="SAM" id="Phobius"/>
    </source>
</evidence>
<proteinExistence type="inferred from homology"/>
<comment type="cofactor">
    <cofactor evidence="1">
        <name>heme</name>
        <dbReference type="ChEBI" id="CHEBI:30413"/>
    </cofactor>
</comment>
<dbReference type="Proteomes" id="UP000694864">
    <property type="component" value="Chromosome 16"/>
</dbReference>
<keyword evidence="4 8" id="KW-0479">Metal-binding</keyword>
<organism evidence="10 11">
    <name type="scientific">Camelina sativa</name>
    <name type="common">False flax</name>
    <name type="synonym">Myagrum sativum</name>
    <dbReference type="NCBI Taxonomy" id="90675"/>
    <lineage>
        <taxon>Eukaryota</taxon>
        <taxon>Viridiplantae</taxon>
        <taxon>Streptophyta</taxon>
        <taxon>Embryophyta</taxon>
        <taxon>Tracheophyta</taxon>
        <taxon>Spermatophyta</taxon>
        <taxon>Magnoliopsida</taxon>
        <taxon>eudicotyledons</taxon>
        <taxon>Gunneridae</taxon>
        <taxon>Pentapetalae</taxon>
        <taxon>rosids</taxon>
        <taxon>malvids</taxon>
        <taxon>Brassicales</taxon>
        <taxon>Brassicaceae</taxon>
        <taxon>Camelineae</taxon>
        <taxon>Camelina</taxon>
    </lineage>
</organism>
<keyword evidence="5 8" id="KW-0560">Oxidoreductase</keyword>
<dbReference type="RefSeq" id="XP_010470317.1">
    <property type="nucleotide sequence ID" value="XM_010472015.2"/>
</dbReference>
<evidence type="ECO:0000256" key="8">
    <source>
        <dbReference type="RuleBase" id="RU000461"/>
    </source>
</evidence>
<feature type="transmembrane region" description="Helical" evidence="9">
    <location>
        <begin position="6"/>
        <end position="26"/>
    </location>
</feature>
<dbReference type="GeneID" id="104750245"/>
<dbReference type="PRINTS" id="PR00385">
    <property type="entry name" value="P450"/>
</dbReference>
<evidence type="ECO:0000256" key="5">
    <source>
        <dbReference type="ARBA" id="ARBA00023002"/>
    </source>
</evidence>
<dbReference type="Gene3D" id="1.10.630.10">
    <property type="entry name" value="Cytochrome P450"/>
    <property type="match status" value="1"/>
</dbReference>
<keyword evidence="3 8" id="KW-0349">Heme</keyword>
<reference evidence="11" key="2">
    <citation type="submission" date="2025-08" db="UniProtKB">
        <authorList>
            <consortium name="RefSeq"/>
        </authorList>
    </citation>
    <scope>IDENTIFICATION</scope>
    <source>
        <tissue evidence="11">Leaf</tissue>
    </source>
</reference>
<gene>
    <name evidence="11" type="primary">LOC104750245</name>
</gene>
<evidence type="ECO:0000256" key="3">
    <source>
        <dbReference type="ARBA" id="ARBA00022617"/>
    </source>
</evidence>
<dbReference type="SUPFAM" id="SSF48264">
    <property type="entry name" value="Cytochrome P450"/>
    <property type="match status" value="1"/>
</dbReference>
<evidence type="ECO:0000256" key="1">
    <source>
        <dbReference type="ARBA" id="ARBA00001971"/>
    </source>
</evidence>
<keyword evidence="10" id="KW-1185">Reference proteome</keyword>
<evidence type="ECO:0000313" key="10">
    <source>
        <dbReference type="Proteomes" id="UP000694864"/>
    </source>
</evidence>
<keyword evidence="9" id="KW-0812">Transmembrane</keyword>
<comment type="similarity">
    <text evidence="2 8">Belongs to the cytochrome P450 family.</text>
</comment>
<keyword evidence="9" id="KW-0472">Membrane</keyword>
<sequence length="497" mass="57087">MMVGLTEVFIIIAFLFFFVFQCFFLHKKSQGNPLLKNWPFLGMLPSLLHQIPRLIDWTTEVLDVSDLTFALKGAWFTGTDLLFTADPRNLHHILSSNFRNYPKGPEFRKIFDILGDGILAADSELWEDLRKSGHTIFHHQDFLEISVSSNVSKLKKGLVPFLDNAAGENIIIDLQDLFQRFMFDTSMILMTGYDPMSLSIEMPEVEFGEAVDHGEEAIFYRHFKPVILWKLQYWIGIGLERKMRATMVTINQMLGKIISSRREEISRGKRETSMDVLTYYMNVDTTKYKLLKPRSDRFIRDVVLSLLVAGRDTTSSALTWFFWLLCTHPQVMAKIRHEIKTMFDPSDLEKLVYLHAALSESMRLYPPVPLNHKSPSKSDVLPSGHKVEAHAKIIISIYALGRMRSVWGEDASDFKPERWISAEGVLIHEPSYKFLAFNAGPKACLGKHLALLQMKIVAMHIIRNYDFKIVEGHKIEPVPSVILRMKHGLKVTVSKKI</sequence>
<accession>A0ABM0WFE5</accession>
<dbReference type="InterPro" id="IPR036396">
    <property type="entry name" value="Cyt_P450_sf"/>
</dbReference>